<gene>
    <name evidence="13" type="ORF">CGZ75_20555</name>
</gene>
<accession>A0A229NUA4</accession>
<evidence type="ECO:0000256" key="1">
    <source>
        <dbReference type="ARBA" id="ARBA00001947"/>
    </source>
</evidence>
<comment type="similarity">
    <text evidence="2">Belongs to the PduL family.</text>
</comment>
<comment type="cofactor">
    <cofactor evidence="1">
        <name>Zn(2+)</name>
        <dbReference type="ChEBI" id="CHEBI:29105"/>
    </cofactor>
</comment>
<name>A0A229NUA4_9BACL</name>
<evidence type="ECO:0000256" key="11">
    <source>
        <dbReference type="ARBA" id="ARBA00033077"/>
    </source>
</evidence>
<evidence type="ECO:0000256" key="7">
    <source>
        <dbReference type="ARBA" id="ARBA00022833"/>
    </source>
</evidence>
<organism evidence="13 14">
    <name type="scientific">Paenibacillus herberti</name>
    <dbReference type="NCBI Taxonomy" id="1619309"/>
    <lineage>
        <taxon>Bacteria</taxon>
        <taxon>Bacillati</taxon>
        <taxon>Bacillota</taxon>
        <taxon>Bacilli</taxon>
        <taxon>Bacillales</taxon>
        <taxon>Paenibacillaceae</taxon>
        <taxon>Paenibacillus</taxon>
    </lineage>
</organism>
<keyword evidence="8" id="KW-0012">Acyltransferase</keyword>
<keyword evidence="5" id="KW-0808">Transferase</keyword>
<keyword evidence="6" id="KW-0479">Metal-binding</keyword>
<dbReference type="NCBIfam" id="NF011652">
    <property type="entry name" value="PRK15070.1"/>
    <property type="match status" value="1"/>
</dbReference>
<dbReference type="PANTHER" id="PTHR39453:SF1">
    <property type="entry name" value="PHOSPHATE PROPANOYLTRANSFERASE"/>
    <property type="match status" value="1"/>
</dbReference>
<dbReference type="Pfam" id="PF06130">
    <property type="entry name" value="PTAC"/>
    <property type="match status" value="1"/>
</dbReference>
<evidence type="ECO:0000256" key="3">
    <source>
        <dbReference type="ARBA" id="ARBA00012206"/>
    </source>
</evidence>
<dbReference type="GO" id="GO:0046872">
    <property type="term" value="F:metal ion binding"/>
    <property type="evidence" value="ECO:0007669"/>
    <property type="project" value="UniProtKB-KW"/>
</dbReference>
<evidence type="ECO:0000256" key="6">
    <source>
        <dbReference type="ARBA" id="ARBA00022723"/>
    </source>
</evidence>
<sequence length="251" mass="26793">MPFITEMQLRASLSKGGLPNPYVLSEGCQLTPAARDFLQSRGITVGKSGAMSGKQASPALPDIPIGVSNRHIHLSVEHIEKLFGPGYALSPLKELSQRGQFAAKETVSLAGPKGMLKDVRILGPSRGASQVEISRTDGFQIGIHPPLRLSGVIADTPGIAVYGPKGFVYLEQGVIVAKAHIHMSPGDAQAYGVKNGNRVQVRTHGQRPLDLHEVVIRVDPRFSLDLHIDTDEANAGFINQGDRASIIGLST</sequence>
<dbReference type="RefSeq" id="WP_089526148.1">
    <property type="nucleotide sequence ID" value="NZ_NMUQ01000003.1"/>
</dbReference>
<dbReference type="OrthoDB" id="9784365at2"/>
<dbReference type="GO" id="GO:0016747">
    <property type="term" value="F:acyltransferase activity, transferring groups other than amino-acyl groups"/>
    <property type="evidence" value="ECO:0007669"/>
    <property type="project" value="InterPro"/>
</dbReference>
<evidence type="ECO:0000256" key="4">
    <source>
        <dbReference type="ARBA" id="ARBA00020837"/>
    </source>
</evidence>
<evidence type="ECO:0000256" key="5">
    <source>
        <dbReference type="ARBA" id="ARBA00022679"/>
    </source>
</evidence>
<comment type="caution">
    <text evidence="13">The sequence shown here is derived from an EMBL/GenBank/DDBJ whole genome shotgun (WGS) entry which is preliminary data.</text>
</comment>
<evidence type="ECO:0000313" key="14">
    <source>
        <dbReference type="Proteomes" id="UP000215145"/>
    </source>
</evidence>
<evidence type="ECO:0000256" key="12">
    <source>
        <dbReference type="ARBA" id="ARBA00047589"/>
    </source>
</evidence>
<dbReference type="AlphaFoldDB" id="A0A229NUA4"/>
<evidence type="ECO:0000256" key="9">
    <source>
        <dbReference type="ARBA" id="ARBA00030044"/>
    </source>
</evidence>
<reference evidence="13 14" key="1">
    <citation type="submission" date="2017-07" db="EMBL/GenBank/DDBJ databases">
        <title>Paenibacillus herberti R33 genome sequencing and assembly.</title>
        <authorList>
            <person name="Su W."/>
        </authorList>
    </citation>
    <scope>NUCLEOTIDE SEQUENCE [LARGE SCALE GENOMIC DNA]</scope>
    <source>
        <strain evidence="13 14">R33</strain>
    </source>
</reference>
<proteinExistence type="inferred from homology"/>
<evidence type="ECO:0000256" key="10">
    <source>
        <dbReference type="ARBA" id="ARBA00030939"/>
    </source>
</evidence>
<dbReference type="Proteomes" id="UP000215145">
    <property type="component" value="Unassembled WGS sequence"/>
</dbReference>
<keyword evidence="7" id="KW-0862">Zinc</keyword>
<evidence type="ECO:0000256" key="8">
    <source>
        <dbReference type="ARBA" id="ARBA00023315"/>
    </source>
</evidence>
<protein>
    <recommendedName>
        <fullName evidence="4">Phosphate propanoyltransferase</fullName>
        <ecNumber evidence="3">2.3.1.222</ecNumber>
    </recommendedName>
    <alternativeName>
        <fullName evidence="10">Phosphate acyltransferase PduL</fullName>
    </alternativeName>
    <alternativeName>
        <fullName evidence="9">Phosphotransacylase PduL</fullName>
    </alternativeName>
    <alternativeName>
        <fullName evidence="11">Propanediol utilization protein PduL</fullName>
    </alternativeName>
</protein>
<keyword evidence="14" id="KW-1185">Reference proteome</keyword>
<evidence type="ECO:0000313" key="13">
    <source>
        <dbReference type="EMBL" id="OXM13442.1"/>
    </source>
</evidence>
<dbReference type="EC" id="2.3.1.222" evidence="3"/>
<dbReference type="PANTHER" id="PTHR39453">
    <property type="entry name" value="PHOSPHATE PROPANOYLTRANSFERASE"/>
    <property type="match status" value="1"/>
</dbReference>
<evidence type="ECO:0000256" key="2">
    <source>
        <dbReference type="ARBA" id="ARBA00007342"/>
    </source>
</evidence>
<comment type="catalytic activity">
    <reaction evidence="12">
        <text>propanoyl-CoA + phosphate = propanoyl phosphate + CoA</text>
        <dbReference type="Rhea" id="RHEA:28046"/>
        <dbReference type="ChEBI" id="CHEBI:43474"/>
        <dbReference type="ChEBI" id="CHEBI:57287"/>
        <dbReference type="ChEBI" id="CHEBI:57392"/>
        <dbReference type="ChEBI" id="CHEBI:58933"/>
        <dbReference type="EC" id="2.3.1.222"/>
    </reaction>
</comment>
<dbReference type="EMBL" id="NMUQ01000003">
    <property type="protein sequence ID" value="OXM13442.1"/>
    <property type="molecule type" value="Genomic_DNA"/>
</dbReference>
<dbReference type="InterPro" id="IPR008300">
    <property type="entry name" value="PTAC"/>
</dbReference>